<dbReference type="GO" id="GO:0008976">
    <property type="term" value="F:polyphosphate kinase activity"/>
    <property type="evidence" value="ECO:0007669"/>
    <property type="project" value="UniProtKB-UniRule"/>
</dbReference>
<reference evidence="6 7" key="1">
    <citation type="submission" date="2016-02" db="EMBL/GenBank/DDBJ databases">
        <authorList>
            <consortium name="Pathogen Informatics"/>
        </authorList>
    </citation>
    <scope>NUCLEOTIDE SEQUENCE [LARGE SCALE GENOMIC DNA]</scope>
    <source>
        <strain evidence="6 7">RC20</strain>
    </source>
</reference>
<dbReference type="OrthoDB" id="9775224at2"/>
<dbReference type="PIRSF" id="PIRSF028756">
    <property type="entry name" value="PPK2_prd"/>
    <property type="match status" value="1"/>
</dbReference>
<dbReference type="InterPro" id="IPR022486">
    <property type="entry name" value="PPK2_PA0141"/>
</dbReference>
<comment type="similarity">
    <text evidence="1 4">Belongs to the polyphosphate kinase 2 (PPK2) family. Class I subfamily.</text>
</comment>
<evidence type="ECO:0000313" key="7">
    <source>
        <dbReference type="Proteomes" id="UP000069632"/>
    </source>
</evidence>
<comment type="subunit">
    <text evidence="4">Homotetramer.</text>
</comment>
<name>A0A128ELT5_9BACT</name>
<comment type="function">
    <text evidence="4">Uses inorganic polyphosphate (polyP) as a donor to convert GDP to GTP or ADP to ATP.</text>
</comment>
<dbReference type="EC" id="2.7.4.-" evidence="4"/>
<dbReference type="InterPro" id="IPR022488">
    <property type="entry name" value="PPK2-related"/>
</dbReference>
<evidence type="ECO:0000256" key="2">
    <source>
        <dbReference type="ARBA" id="ARBA00022679"/>
    </source>
</evidence>
<keyword evidence="2 4" id="KW-0808">Transferase</keyword>
<dbReference type="RefSeq" id="WP_075493349.1">
    <property type="nucleotide sequence ID" value="NZ_CP053844.1"/>
</dbReference>
<organism evidence="6 7">
    <name type="scientific">Campylobacter geochelonis</name>
    <dbReference type="NCBI Taxonomy" id="1780362"/>
    <lineage>
        <taxon>Bacteria</taxon>
        <taxon>Pseudomonadati</taxon>
        <taxon>Campylobacterota</taxon>
        <taxon>Epsilonproteobacteria</taxon>
        <taxon>Campylobacterales</taxon>
        <taxon>Campylobacteraceae</taxon>
        <taxon>Campylobacter</taxon>
    </lineage>
</organism>
<dbReference type="SUPFAM" id="SSF52540">
    <property type="entry name" value="P-loop containing nucleoside triphosphate hydrolases"/>
    <property type="match status" value="1"/>
</dbReference>
<dbReference type="AlphaFoldDB" id="A0A128ELT5"/>
<evidence type="ECO:0000256" key="3">
    <source>
        <dbReference type="ARBA" id="ARBA00022777"/>
    </source>
</evidence>
<feature type="domain" description="Polyphosphate kinase-2-related" evidence="5">
    <location>
        <begin position="2"/>
        <end position="228"/>
    </location>
</feature>
<dbReference type="Proteomes" id="UP000069632">
    <property type="component" value="Unassembled WGS sequence"/>
</dbReference>
<evidence type="ECO:0000256" key="1">
    <source>
        <dbReference type="ARBA" id="ARBA00009924"/>
    </source>
</evidence>
<proteinExistence type="inferred from homology"/>
<keyword evidence="3 4" id="KW-0418">Kinase</keyword>
<keyword evidence="7" id="KW-1185">Reference proteome</keyword>
<dbReference type="InterPro" id="IPR027417">
    <property type="entry name" value="P-loop_NTPase"/>
</dbReference>
<accession>A0A128ELT5</accession>
<dbReference type="NCBIfam" id="TIGR03707">
    <property type="entry name" value="PPK2_P_aer"/>
    <property type="match status" value="1"/>
</dbReference>
<evidence type="ECO:0000256" key="4">
    <source>
        <dbReference type="RuleBase" id="RU369062"/>
    </source>
</evidence>
<evidence type="ECO:0000259" key="5">
    <source>
        <dbReference type="Pfam" id="PF03976"/>
    </source>
</evidence>
<evidence type="ECO:0000313" key="6">
    <source>
        <dbReference type="EMBL" id="CZE47226.1"/>
    </source>
</evidence>
<protein>
    <recommendedName>
        <fullName evidence="4">ADP/GDP-polyphosphate phosphotransferase</fullName>
        <ecNumber evidence="4">2.7.4.-</ecNumber>
    </recommendedName>
    <alternativeName>
        <fullName evidence="4">Polyphosphate kinase PPK2</fullName>
    </alternativeName>
</protein>
<dbReference type="Pfam" id="PF03976">
    <property type="entry name" value="PPK2"/>
    <property type="match status" value="1"/>
</dbReference>
<dbReference type="GO" id="GO:0006793">
    <property type="term" value="P:phosphorus metabolic process"/>
    <property type="evidence" value="ECO:0007669"/>
    <property type="project" value="InterPro"/>
</dbReference>
<dbReference type="EMBL" id="FIZP01000002">
    <property type="protein sequence ID" value="CZE47226.1"/>
    <property type="molecule type" value="Genomic_DNA"/>
</dbReference>
<sequence length="269" mass="31495">MSKKSSYEKELEALQIELLKFQYYVKEKGLKVLIIMEGRDAAGKGGTIKRMTEHLNPRGCRVVALSKPSDVETTQWYFQRYAAHLPSGGEITIFDRSWYNRAMVEPVMGFCTKEQHIHFLQEVPSFEMLLSRSDIIIFKFFLSINKETQARRFSERRENPLKSYKISPVDQKAQELWDQYSIAQYHMLLQTDTNINPWIIIDSNDKKKARINTIKSILSKVDYKDKADKSKFKIDKNIVKTAKEEMQSLNSSLDQNVNIDNNIDYIYKK</sequence>
<dbReference type="PANTHER" id="PTHR34383:SF1">
    <property type="entry name" value="ADP-POLYPHOSPHATE PHOSPHOTRANSFERASE"/>
    <property type="match status" value="1"/>
</dbReference>
<dbReference type="PANTHER" id="PTHR34383">
    <property type="entry name" value="POLYPHOSPHATE:AMP PHOSPHOTRANSFERASE-RELATED"/>
    <property type="match status" value="1"/>
</dbReference>
<dbReference type="Gene3D" id="3.40.50.300">
    <property type="entry name" value="P-loop containing nucleotide triphosphate hydrolases"/>
    <property type="match status" value="1"/>
</dbReference>
<dbReference type="InterPro" id="IPR016898">
    <property type="entry name" value="Polyphosphate_phosphotransfera"/>
</dbReference>
<gene>
    <name evidence="6" type="ORF">ERS672216_00787</name>
</gene>